<keyword evidence="3" id="KW-1133">Transmembrane helix</keyword>
<comment type="caution">
    <text evidence="5">The sequence shown here is derived from an EMBL/GenBank/DDBJ whole genome shotgun (WGS) entry which is preliminary data.</text>
</comment>
<reference evidence="5" key="1">
    <citation type="journal article" date="2019" name="bioRxiv">
        <title>The Genome of the Zebra Mussel, Dreissena polymorpha: A Resource for Invasive Species Research.</title>
        <authorList>
            <person name="McCartney M.A."/>
            <person name="Auch B."/>
            <person name="Kono T."/>
            <person name="Mallez S."/>
            <person name="Zhang Y."/>
            <person name="Obille A."/>
            <person name="Becker A."/>
            <person name="Abrahante J.E."/>
            <person name="Garbe J."/>
            <person name="Badalamenti J.P."/>
            <person name="Herman A."/>
            <person name="Mangelson H."/>
            <person name="Liachko I."/>
            <person name="Sullivan S."/>
            <person name="Sone E.D."/>
            <person name="Koren S."/>
            <person name="Silverstein K.A.T."/>
            <person name="Beckman K.B."/>
            <person name="Gohl D.M."/>
        </authorList>
    </citation>
    <scope>NUCLEOTIDE SEQUENCE</scope>
    <source>
        <strain evidence="5">Duluth1</strain>
        <tissue evidence="5">Whole animal</tissue>
    </source>
</reference>
<dbReference type="EMBL" id="JAIWYP010000006">
    <property type="protein sequence ID" value="KAH3810121.1"/>
    <property type="molecule type" value="Genomic_DNA"/>
</dbReference>
<dbReference type="Gene3D" id="1.20.1540.10">
    <property type="entry name" value="Rhomboid-like"/>
    <property type="match status" value="1"/>
</dbReference>
<dbReference type="GO" id="GO:0004252">
    <property type="term" value="F:serine-type endopeptidase activity"/>
    <property type="evidence" value="ECO:0007669"/>
    <property type="project" value="TreeGrafter"/>
</dbReference>
<dbReference type="PANTHER" id="PTHR43066">
    <property type="entry name" value="RHOMBOID-RELATED PROTEIN"/>
    <property type="match status" value="1"/>
</dbReference>
<evidence type="ECO:0000256" key="2">
    <source>
        <dbReference type="ARBA" id="ARBA00022692"/>
    </source>
</evidence>
<comment type="subcellular location">
    <subcellularLocation>
        <location evidence="1">Membrane</location>
        <topology evidence="1">Multi-pass membrane protein</topology>
    </subcellularLocation>
</comment>
<keyword evidence="6" id="KW-1185">Reference proteome</keyword>
<protein>
    <recommendedName>
        <fullName evidence="7">UBA domain-containing protein</fullName>
    </recommendedName>
</protein>
<evidence type="ECO:0000256" key="4">
    <source>
        <dbReference type="ARBA" id="ARBA00023136"/>
    </source>
</evidence>
<sequence length="332" mass="37585">MSLRYEPVSKFLLGSALGSSIMLNLPFRQYQVYFICTQSQLFDKGQVWRCLSSKMAFLDLKDLFVCSVLIYYFRVFEKRFGSKNFAGHLLGSALLSTLLEVLVMCGCRHLDIRLDPLPSGPLCFIYPLFVPFYCDIPRVPLSHLWGIPMTGKSICYILGLQAASTSPESIIVALCGLTGGLLWRLNFLKIQSLVRVPKFIATFCSATIGRLFGVERGIVQDTSHIGATREFQRQEAMERLEQQMLWRSLQQNNVRPQVQNLVNGPGIFGMGNNNMADGLRNRFHEPVVEEPVEVSEEQVQQLVEMGFHQEQSNHIDQLLNINATCQKALILQ</sequence>
<evidence type="ECO:0000313" key="6">
    <source>
        <dbReference type="Proteomes" id="UP000828390"/>
    </source>
</evidence>
<dbReference type="PANTHER" id="PTHR43066:SF21">
    <property type="entry name" value="UBIQUITIN-ASSOCIATED DOMAIN-CONTAINING PROTEIN 2"/>
    <property type="match status" value="1"/>
</dbReference>
<keyword evidence="2" id="KW-0812">Transmembrane</keyword>
<dbReference type="SUPFAM" id="SSF144091">
    <property type="entry name" value="Rhomboid-like"/>
    <property type="match status" value="1"/>
</dbReference>
<dbReference type="InterPro" id="IPR035952">
    <property type="entry name" value="Rhomboid-like_sf"/>
</dbReference>
<evidence type="ECO:0000256" key="3">
    <source>
        <dbReference type="ARBA" id="ARBA00022989"/>
    </source>
</evidence>
<organism evidence="5 6">
    <name type="scientific">Dreissena polymorpha</name>
    <name type="common">Zebra mussel</name>
    <name type="synonym">Mytilus polymorpha</name>
    <dbReference type="NCBI Taxonomy" id="45954"/>
    <lineage>
        <taxon>Eukaryota</taxon>
        <taxon>Metazoa</taxon>
        <taxon>Spiralia</taxon>
        <taxon>Lophotrochozoa</taxon>
        <taxon>Mollusca</taxon>
        <taxon>Bivalvia</taxon>
        <taxon>Autobranchia</taxon>
        <taxon>Heteroconchia</taxon>
        <taxon>Euheterodonta</taxon>
        <taxon>Imparidentia</taxon>
        <taxon>Neoheterodontei</taxon>
        <taxon>Myida</taxon>
        <taxon>Dreissenoidea</taxon>
        <taxon>Dreissenidae</taxon>
        <taxon>Dreissena</taxon>
    </lineage>
</organism>
<dbReference type="AlphaFoldDB" id="A0A9D4G4D0"/>
<name>A0A9D4G4D0_DREPO</name>
<evidence type="ECO:0008006" key="7">
    <source>
        <dbReference type="Google" id="ProtNLM"/>
    </source>
</evidence>
<evidence type="ECO:0000256" key="1">
    <source>
        <dbReference type="ARBA" id="ARBA00004141"/>
    </source>
</evidence>
<reference evidence="5" key="2">
    <citation type="submission" date="2020-11" db="EMBL/GenBank/DDBJ databases">
        <authorList>
            <person name="McCartney M.A."/>
            <person name="Auch B."/>
            <person name="Kono T."/>
            <person name="Mallez S."/>
            <person name="Becker A."/>
            <person name="Gohl D.M."/>
            <person name="Silverstein K.A.T."/>
            <person name="Koren S."/>
            <person name="Bechman K.B."/>
            <person name="Herman A."/>
            <person name="Abrahante J.E."/>
            <person name="Garbe J."/>
        </authorList>
    </citation>
    <scope>NUCLEOTIDE SEQUENCE</scope>
    <source>
        <strain evidence="5">Duluth1</strain>
        <tissue evidence="5">Whole animal</tissue>
    </source>
</reference>
<accession>A0A9D4G4D0</accession>
<keyword evidence="4" id="KW-0472">Membrane</keyword>
<dbReference type="Proteomes" id="UP000828390">
    <property type="component" value="Unassembled WGS sequence"/>
</dbReference>
<proteinExistence type="predicted"/>
<evidence type="ECO:0000313" key="5">
    <source>
        <dbReference type="EMBL" id="KAH3810121.1"/>
    </source>
</evidence>
<dbReference type="Gene3D" id="1.10.8.10">
    <property type="entry name" value="DNA helicase RuvA subunit, C-terminal domain"/>
    <property type="match status" value="1"/>
</dbReference>
<dbReference type="GO" id="GO:0016020">
    <property type="term" value="C:membrane"/>
    <property type="evidence" value="ECO:0007669"/>
    <property type="project" value="UniProtKB-SubCell"/>
</dbReference>
<gene>
    <name evidence="5" type="ORF">DPMN_138507</name>
</gene>